<feature type="transmembrane region" description="Helical" evidence="1">
    <location>
        <begin position="398"/>
        <end position="423"/>
    </location>
</feature>
<feature type="domain" description="Beta-lactamase-related" evidence="2">
    <location>
        <begin position="66"/>
        <end position="373"/>
    </location>
</feature>
<evidence type="ECO:0000256" key="1">
    <source>
        <dbReference type="SAM" id="Phobius"/>
    </source>
</evidence>
<organism evidence="3 4">
    <name type="scientific">Murinocardiopsis flavida</name>
    <dbReference type="NCBI Taxonomy" id="645275"/>
    <lineage>
        <taxon>Bacteria</taxon>
        <taxon>Bacillati</taxon>
        <taxon>Actinomycetota</taxon>
        <taxon>Actinomycetes</taxon>
        <taxon>Streptosporangiales</taxon>
        <taxon>Nocardiopsidaceae</taxon>
        <taxon>Murinocardiopsis</taxon>
    </lineage>
</organism>
<dbReference type="SUPFAM" id="SSF56601">
    <property type="entry name" value="beta-lactamase/transpeptidase-like"/>
    <property type="match status" value="1"/>
</dbReference>
<dbReference type="PANTHER" id="PTHR46825:SF9">
    <property type="entry name" value="BETA-LACTAMASE-RELATED DOMAIN-CONTAINING PROTEIN"/>
    <property type="match status" value="1"/>
</dbReference>
<dbReference type="InterPro" id="IPR001466">
    <property type="entry name" value="Beta-lactam-related"/>
</dbReference>
<dbReference type="RefSeq" id="WP_106581029.1">
    <property type="nucleotide sequence ID" value="NZ_PYGA01000001.1"/>
</dbReference>
<feature type="transmembrane region" description="Helical" evidence="1">
    <location>
        <begin position="444"/>
        <end position="469"/>
    </location>
</feature>
<dbReference type="PANTHER" id="PTHR46825">
    <property type="entry name" value="D-ALANYL-D-ALANINE-CARBOXYPEPTIDASE/ENDOPEPTIDASE AMPH"/>
    <property type="match status" value="1"/>
</dbReference>
<dbReference type="OrthoDB" id="3174977at2"/>
<dbReference type="InterPro" id="IPR012338">
    <property type="entry name" value="Beta-lactam/transpept-like"/>
</dbReference>
<dbReference type="Pfam" id="PF00144">
    <property type="entry name" value="Beta-lactamase"/>
    <property type="match status" value="1"/>
</dbReference>
<dbReference type="InterPro" id="IPR050491">
    <property type="entry name" value="AmpC-like"/>
</dbReference>
<keyword evidence="1" id="KW-0472">Membrane</keyword>
<evidence type="ECO:0000259" key="2">
    <source>
        <dbReference type="Pfam" id="PF00144"/>
    </source>
</evidence>
<accession>A0A2P8DUI3</accession>
<dbReference type="Gene3D" id="3.40.710.10">
    <property type="entry name" value="DD-peptidase/beta-lactamase superfamily"/>
    <property type="match status" value="1"/>
</dbReference>
<sequence length="527" mass="55514">MTRLAASPEQREAPPAAPRRARSVWWVVLAVLLVSGTTTGLLTATVQQVEPPTAAENVDKRAVSFVERQLQAANAPDAAFAVVRDGEVTASGATGSGITPDSPMLVGSLSKPVTSLAVMRLVDAGTIDLDAPVREYLPWFTTADSADIRVRHLLEQTSGLPTSAGLGDLNTPEVSLEERVRAVSEVATVSEPGTRFHYCNKNFATLGLIVEEVTGRDYADHLQDEVLDPLEMADTYTDMDRARDNGMVEGAAVLFGAGLPRTAPAFPGALPDGFLVTTANDLAHLVQVQSDGTYEGKTVVSAASLKAMHEPAVGTGDGVFPITDRYALGWGTGTLDGNPVVAHDGDHFAYHADVGMLPEQKAGLIVLTARNGQLYDPAEAYEGGMAVLAGLPEPPVEYAFLSTYLTINTIGAITVVILAATLARIPLRLRRARERSARDGAWRAVLLPGLAWLAGGVALYAGVFFGLGMTMDFIGPMPVATAFDSAPDITVLVLAAVGTLVLRGLIILAAGPFMLSRSRATRPTPTP</sequence>
<feature type="transmembrane region" description="Helical" evidence="1">
    <location>
        <begin position="24"/>
        <end position="44"/>
    </location>
</feature>
<dbReference type="EMBL" id="PYGA01000001">
    <property type="protein sequence ID" value="PSL00855.1"/>
    <property type="molecule type" value="Genomic_DNA"/>
</dbReference>
<feature type="transmembrane region" description="Helical" evidence="1">
    <location>
        <begin position="489"/>
        <end position="515"/>
    </location>
</feature>
<reference evidence="3 4" key="1">
    <citation type="submission" date="2018-03" db="EMBL/GenBank/DDBJ databases">
        <title>Genomic Encyclopedia of Archaeal and Bacterial Type Strains, Phase II (KMG-II): from individual species to whole genera.</title>
        <authorList>
            <person name="Goeker M."/>
        </authorList>
    </citation>
    <scope>NUCLEOTIDE SEQUENCE [LARGE SCALE GENOMIC DNA]</scope>
    <source>
        <strain evidence="3 4">DSM 45312</strain>
    </source>
</reference>
<proteinExistence type="predicted"/>
<name>A0A2P8DUI3_9ACTN</name>
<keyword evidence="1" id="KW-1133">Transmembrane helix</keyword>
<evidence type="ECO:0000313" key="3">
    <source>
        <dbReference type="EMBL" id="PSL00855.1"/>
    </source>
</evidence>
<keyword evidence="1" id="KW-0812">Transmembrane</keyword>
<dbReference type="Proteomes" id="UP000240542">
    <property type="component" value="Unassembled WGS sequence"/>
</dbReference>
<dbReference type="AlphaFoldDB" id="A0A2P8DUI3"/>
<evidence type="ECO:0000313" key="4">
    <source>
        <dbReference type="Proteomes" id="UP000240542"/>
    </source>
</evidence>
<comment type="caution">
    <text evidence="3">The sequence shown here is derived from an EMBL/GenBank/DDBJ whole genome shotgun (WGS) entry which is preliminary data.</text>
</comment>
<protein>
    <submittedName>
        <fullName evidence="3">CubicO group peptidase (Beta-lactamase class C family)</fullName>
    </submittedName>
</protein>
<gene>
    <name evidence="3" type="ORF">CLV63_101334</name>
</gene>
<keyword evidence="4" id="KW-1185">Reference proteome</keyword>